<sequence>MHALIQLLHHSLSVFGFGSGQGGAGPMEVGWGCCWRILGQRCEASLVSP</sequence>
<evidence type="ECO:0000313" key="2">
    <source>
        <dbReference type="EMBL" id="KAF5755163.1"/>
    </source>
</evidence>
<reference evidence="2" key="2">
    <citation type="submission" date="2020-06" db="EMBL/GenBank/DDBJ databases">
        <title>Helianthus annuus Genome sequencing and assembly Release 2.</title>
        <authorList>
            <person name="Gouzy J."/>
            <person name="Langlade N."/>
            <person name="Munos S."/>
        </authorList>
    </citation>
    <scope>NUCLEOTIDE SEQUENCE</scope>
    <source>
        <tissue evidence="2">Leaves</tissue>
    </source>
</reference>
<gene>
    <name evidence="2" type="ORF">HanXRQr2_Chr17g0799541</name>
</gene>
<feature type="signal peptide" evidence="1">
    <location>
        <begin position="1"/>
        <end position="16"/>
    </location>
</feature>
<name>A0A9K3DI98_HELAN</name>
<reference evidence="2" key="1">
    <citation type="journal article" date="2017" name="Nature">
        <title>The sunflower genome provides insights into oil metabolism, flowering and Asterid evolution.</title>
        <authorList>
            <person name="Badouin H."/>
            <person name="Gouzy J."/>
            <person name="Grassa C.J."/>
            <person name="Murat F."/>
            <person name="Staton S.E."/>
            <person name="Cottret L."/>
            <person name="Lelandais-Briere C."/>
            <person name="Owens G.L."/>
            <person name="Carrere S."/>
            <person name="Mayjonade B."/>
            <person name="Legrand L."/>
            <person name="Gill N."/>
            <person name="Kane N.C."/>
            <person name="Bowers J.E."/>
            <person name="Hubner S."/>
            <person name="Bellec A."/>
            <person name="Berard A."/>
            <person name="Berges H."/>
            <person name="Blanchet N."/>
            <person name="Boniface M.C."/>
            <person name="Brunel D."/>
            <person name="Catrice O."/>
            <person name="Chaidir N."/>
            <person name="Claudel C."/>
            <person name="Donnadieu C."/>
            <person name="Faraut T."/>
            <person name="Fievet G."/>
            <person name="Helmstetter N."/>
            <person name="King M."/>
            <person name="Knapp S.J."/>
            <person name="Lai Z."/>
            <person name="Le Paslier M.C."/>
            <person name="Lippi Y."/>
            <person name="Lorenzon L."/>
            <person name="Mandel J.R."/>
            <person name="Marage G."/>
            <person name="Marchand G."/>
            <person name="Marquand E."/>
            <person name="Bret-Mestries E."/>
            <person name="Morien E."/>
            <person name="Nambeesan S."/>
            <person name="Nguyen T."/>
            <person name="Pegot-Espagnet P."/>
            <person name="Pouilly N."/>
            <person name="Raftis F."/>
            <person name="Sallet E."/>
            <person name="Schiex T."/>
            <person name="Thomas J."/>
            <person name="Vandecasteele C."/>
            <person name="Vares D."/>
            <person name="Vear F."/>
            <person name="Vautrin S."/>
            <person name="Crespi M."/>
            <person name="Mangin B."/>
            <person name="Burke J.M."/>
            <person name="Salse J."/>
            <person name="Munos S."/>
            <person name="Vincourt P."/>
            <person name="Rieseberg L.H."/>
            <person name="Langlade N.B."/>
        </authorList>
    </citation>
    <scope>NUCLEOTIDE SEQUENCE</scope>
    <source>
        <tissue evidence="2">Leaves</tissue>
    </source>
</reference>
<accession>A0A9K3DI98</accession>
<keyword evidence="1" id="KW-0732">Signal</keyword>
<keyword evidence="3" id="KW-1185">Reference proteome</keyword>
<protein>
    <submittedName>
        <fullName evidence="2">Uncharacterized protein</fullName>
    </submittedName>
</protein>
<comment type="caution">
    <text evidence="2">The sequence shown here is derived from an EMBL/GenBank/DDBJ whole genome shotgun (WGS) entry which is preliminary data.</text>
</comment>
<feature type="chain" id="PRO_5039943949" evidence="1">
    <location>
        <begin position="17"/>
        <end position="49"/>
    </location>
</feature>
<evidence type="ECO:0000313" key="3">
    <source>
        <dbReference type="Proteomes" id="UP000215914"/>
    </source>
</evidence>
<dbReference type="AlphaFoldDB" id="A0A9K3DI98"/>
<evidence type="ECO:0000256" key="1">
    <source>
        <dbReference type="SAM" id="SignalP"/>
    </source>
</evidence>
<dbReference type="EMBL" id="MNCJ02000332">
    <property type="protein sequence ID" value="KAF5755163.1"/>
    <property type="molecule type" value="Genomic_DNA"/>
</dbReference>
<proteinExistence type="predicted"/>
<dbReference type="Gramene" id="mRNA:HanXRQr2_Chr17g0799541">
    <property type="protein sequence ID" value="mRNA:HanXRQr2_Chr17g0799541"/>
    <property type="gene ID" value="HanXRQr2_Chr17g0799541"/>
</dbReference>
<organism evidence="2 3">
    <name type="scientific">Helianthus annuus</name>
    <name type="common">Common sunflower</name>
    <dbReference type="NCBI Taxonomy" id="4232"/>
    <lineage>
        <taxon>Eukaryota</taxon>
        <taxon>Viridiplantae</taxon>
        <taxon>Streptophyta</taxon>
        <taxon>Embryophyta</taxon>
        <taxon>Tracheophyta</taxon>
        <taxon>Spermatophyta</taxon>
        <taxon>Magnoliopsida</taxon>
        <taxon>eudicotyledons</taxon>
        <taxon>Gunneridae</taxon>
        <taxon>Pentapetalae</taxon>
        <taxon>asterids</taxon>
        <taxon>campanulids</taxon>
        <taxon>Asterales</taxon>
        <taxon>Asteraceae</taxon>
        <taxon>Asteroideae</taxon>
        <taxon>Heliantheae alliance</taxon>
        <taxon>Heliantheae</taxon>
        <taxon>Helianthus</taxon>
    </lineage>
</organism>
<dbReference type="Proteomes" id="UP000215914">
    <property type="component" value="Unassembled WGS sequence"/>
</dbReference>